<dbReference type="SUPFAM" id="SSF58050">
    <property type="entry name" value="N-terminal coiled coil domain from apc"/>
    <property type="match status" value="1"/>
</dbReference>
<feature type="compositionally biased region" description="Basic and acidic residues" evidence="8">
    <location>
        <begin position="106"/>
        <end position="118"/>
    </location>
</feature>
<keyword evidence="6" id="KW-0539">Nucleus</keyword>
<dbReference type="InterPro" id="IPR012900">
    <property type="entry name" value="MFMR"/>
</dbReference>
<comment type="similarity">
    <text evidence="2">Belongs to the bZIP family.</text>
</comment>
<dbReference type="InterPro" id="IPR004827">
    <property type="entry name" value="bZIP"/>
</dbReference>
<dbReference type="InterPro" id="IPR044827">
    <property type="entry name" value="GBF-like"/>
</dbReference>
<evidence type="ECO:0000256" key="8">
    <source>
        <dbReference type="SAM" id="MobiDB-lite"/>
    </source>
</evidence>
<evidence type="ECO:0000256" key="6">
    <source>
        <dbReference type="ARBA" id="ARBA00023242"/>
    </source>
</evidence>
<feature type="region of interest" description="Disordered" evidence="8">
    <location>
        <begin position="97"/>
        <end position="168"/>
    </location>
</feature>
<dbReference type="PANTHER" id="PTHR45967:SF16">
    <property type="entry name" value="G-BOX-BINDING FACTOR 1-LIKE ISOFORM X1"/>
    <property type="match status" value="1"/>
</dbReference>
<feature type="domain" description="G-box binding protein multifunctional mosaic region" evidence="10">
    <location>
        <begin position="1"/>
        <end position="92"/>
    </location>
</feature>
<feature type="domain" description="BZIP" evidence="9">
    <location>
        <begin position="251"/>
        <end position="289"/>
    </location>
</feature>
<evidence type="ECO:0000313" key="12">
    <source>
        <dbReference type="Proteomes" id="UP000823775"/>
    </source>
</evidence>
<evidence type="ECO:0000256" key="5">
    <source>
        <dbReference type="ARBA" id="ARBA00023163"/>
    </source>
</evidence>
<accession>A0ABS8STS6</accession>
<keyword evidence="12" id="KW-1185">Reference proteome</keyword>
<keyword evidence="3" id="KW-0805">Transcription regulation</keyword>
<dbReference type="PANTHER" id="PTHR45967">
    <property type="entry name" value="G-BOX-BINDING FACTOR 3-RELATED"/>
    <property type="match status" value="1"/>
</dbReference>
<feature type="compositionally biased region" description="Polar residues" evidence="8">
    <location>
        <begin position="7"/>
        <end position="32"/>
    </location>
</feature>
<protein>
    <submittedName>
        <fullName evidence="11">G-box binding factor</fullName>
    </submittedName>
</protein>
<feature type="compositionally biased region" description="Polar residues" evidence="8">
    <location>
        <begin position="308"/>
        <end position="326"/>
    </location>
</feature>
<evidence type="ECO:0000256" key="7">
    <source>
        <dbReference type="SAM" id="Coils"/>
    </source>
</evidence>
<evidence type="ECO:0000256" key="3">
    <source>
        <dbReference type="ARBA" id="ARBA00023015"/>
    </source>
</evidence>
<keyword evidence="4" id="KW-0238">DNA-binding</keyword>
<feature type="region of interest" description="Disordered" evidence="8">
    <location>
        <begin position="46"/>
        <end position="72"/>
    </location>
</feature>
<evidence type="ECO:0000256" key="1">
    <source>
        <dbReference type="ARBA" id="ARBA00004123"/>
    </source>
</evidence>
<evidence type="ECO:0000256" key="4">
    <source>
        <dbReference type="ARBA" id="ARBA00023125"/>
    </source>
</evidence>
<comment type="caution">
    <text evidence="11">The sequence shown here is derived from an EMBL/GenBank/DDBJ whole genome shotgun (WGS) entry which is preliminary data.</text>
</comment>
<feature type="compositionally biased region" description="Polar residues" evidence="8">
    <location>
        <begin position="135"/>
        <end position="148"/>
    </location>
</feature>
<evidence type="ECO:0000313" key="11">
    <source>
        <dbReference type="EMBL" id="MCD7462382.1"/>
    </source>
</evidence>
<sequence>MGAGEESTPTKPSKPASTQETPTAPSYPDWSSSMQAYYSAGATRPFFASPVASPAPHPYLWGGQHPLMPPYGTPVPYPALYPPAGVYAHPNMVTQAPNTAQANPESDGKGPEGKDQNSSKKLKACSGGKAGDNGKVTSGSGNDGATQSDESRSEGTSDTNDENDNHEFAANKKGSFDQMLADGASAQNNSTIVNYPTSIHGNPVTAPATNLNIGMDVWNASSAGPGAIKIQPNATGPVIGHEGRMNDQWIQAECEELQRRVEALSDENHSLKNELQRLSEECEKLTSENNSIKEELTRWCGPDAVSKLGSNGNDAAHGQSNVEEAS</sequence>
<feature type="region of interest" description="Disordered" evidence="8">
    <location>
        <begin position="1"/>
        <end position="32"/>
    </location>
</feature>
<evidence type="ECO:0000256" key="2">
    <source>
        <dbReference type="ARBA" id="ARBA00007163"/>
    </source>
</evidence>
<name>A0ABS8STS6_DATST</name>
<dbReference type="Proteomes" id="UP000823775">
    <property type="component" value="Unassembled WGS sequence"/>
</dbReference>
<dbReference type="InterPro" id="IPR036149">
    <property type="entry name" value="APC_N_sf"/>
</dbReference>
<feature type="region of interest" description="Disordered" evidence="8">
    <location>
        <begin position="303"/>
        <end position="326"/>
    </location>
</feature>
<dbReference type="Gene3D" id="1.20.5.340">
    <property type="match status" value="1"/>
</dbReference>
<dbReference type="Pfam" id="PF07777">
    <property type="entry name" value="MFMR"/>
    <property type="match status" value="1"/>
</dbReference>
<dbReference type="CDD" id="cd14702">
    <property type="entry name" value="bZIP_plant_GBF1"/>
    <property type="match status" value="1"/>
</dbReference>
<reference evidence="11 12" key="1">
    <citation type="journal article" date="2021" name="BMC Genomics">
        <title>Datura genome reveals duplications of psychoactive alkaloid biosynthetic genes and high mutation rate following tissue culture.</title>
        <authorList>
            <person name="Rajewski A."/>
            <person name="Carter-House D."/>
            <person name="Stajich J."/>
            <person name="Litt A."/>
        </authorList>
    </citation>
    <scope>NUCLEOTIDE SEQUENCE [LARGE SCALE GENOMIC DNA]</scope>
    <source>
        <strain evidence="11">AR-01</strain>
    </source>
</reference>
<keyword evidence="7" id="KW-0175">Coiled coil</keyword>
<dbReference type="EMBL" id="JACEIK010000798">
    <property type="protein sequence ID" value="MCD7462382.1"/>
    <property type="molecule type" value="Genomic_DNA"/>
</dbReference>
<proteinExistence type="inferred from homology"/>
<dbReference type="Pfam" id="PF00170">
    <property type="entry name" value="bZIP_1"/>
    <property type="match status" value="1"/>
</dbReference>
<organism evidence="11 12">
    <name type="scientific">Datura stramonium</name>
    <name type="common">Jimsonweed</name>
    <name type="synonym">Common thornapple</name>
    <dbReference type="NCBI Taxonomy" id="4076"/>
    <lineage>
        <taxon>Eukaryota</taxon>
        <taxon>Viridiplantae</taxon>
        <taxon>Streptophyta</taxon>
        <taxon>Embryophyta</taxon>
        <taxon>Tracheophyta</taxon>
        <taxon>Spermatophyta</taxon>
        <taxon>Magnoliopsida</taxon>
        <taxon>eudicotyledons</taxon>
        <taxon>Gunneridae</taxon>
        <taxon>Pentapetalae</taxon>
        <taxon>asterids</taxon>
        <taxon>lamiids</taxon>
        <taxon>Solanales</taxon>
        <taxon>Solanaceae</taxon>
        <taxon>Solanoideae</taxon>
        <taxon>Datureae</taxon>
        <taxon>Datura</taxon>
    </lineage>
</organism>
<gene>
    <name evidence="11" type="primary">GBF1_5</name>
    <name evidence="11" type="ORF">HAX54_048384</name>
</gene>
<feature type="coiled-coil region" evidence="7">
    <location>
        <begin position="247"/>
        <end position="295"/>
    </location>
</feature>
<dbReference type="InterPro" id="IPR045314">
    <property type="entry name" value="bZIP_plant_GBF1"/>
</dbReference>
<evidence type="ECO:0000259" key="9">
    <source>
        <dbReference type="Pfam" id="PF00170"/>
    </source>
</evidence>
<comment type="subcellular location">
    <subcellularLocation>
        <location evidence="1">Nucleus</location>
    </subcellularLocation>
</comment>
<keyword evidence="5" id="KW-0804">Transcription</keyword>
<evidence type="ECO:0000259" key="10">
    <source>
        <dbReference type="Pfam" id="PF07777"/>
    </source>
</evidence>